<name>A0AAV9IQ28_CYACA</name>
<keyword evidence="1" id="KW-0472">Membrane</keyword>
<feature type="transmembrane region" description="Helical" evidence="1">
    <location>
        <begin position="86"/>
        <end position="108"/>
    </location>
</feature>
<reference evidence="2 3" key="1">
    <citation type="submission" date="2022-07" db="EMBL/GenBank/DDBJ databases">
        <title>Genome-wide signatures of adaptation to extreme environments.</title>
        <authorList>
            <person name="Cho C.H."/>
            <person name="Yoon H.S."/>
        </authorList>
    </citation>
    <scope>NUCLEOTIDE SEQUENCE [LARGE SCALE GENOMIC DNA]</scope>
    <source>
        <strain evidence="2 3">DBV 063 E5</strain>
    </source>
</reference>
<gene>
    <name evidence="2" type="ORF">CDCA_CDCA01G0387</name>
</gene>
<keyword evidence="3" id="KW-1185">Reference proteome</keyword>
<proteinExistence type="predicted"/>
<evidence type="ECO:0000313" key="3">
    <source>
        <dbReference type="Proteomes" id="UP001301350"/>
    </source>
</evidence>
<keyword evidence="1" id="KW-1133">Transmembrane helix</keyword>
<accession>A0AAV9IQ28</accession>
<keyword evidence="1" id="KW-0812">Transmembrane</keyword>
<evidence type="ECO:0000256" key="1">
    <source>
        <dbReference type="SAM" id="Phobius"/>
    </source>
</evidence>
<dbReference type="EMBL" id="JANCYW010000001">
    <property type="protein sequence ID" value="KAK4534362.1"/>
    <property type="molecule type" value="Genomic_DNA"/>
</dbReference>
<comment type="caution">
    <text evidence="2">The sequence shown here is derived from an EMBL/GenBank/DDBJ whole genome shotgun (WGS) entry which is preliminary data.</text>
</comment>
<sequence>MAPSAFIVSAGARPFVGRAVPRTTTTTTTRSTLWRAARRAPQLRASLVEGTAAGVKQASELLASTLSLTLPSMNLSAEDGGMVVQFGAYLAIFLGLLLPVGFLIILYIQSATRNAALKEAAGPEEEEEEITFE</sequence>
<organism evidence="2 3">
    <name type="scientific">Cyanidium caldarium</name>
    <name type="common">Red alga</name>
    <dbReference type="NCBI Taxonomy" id="2771"/>
    <lineage>
        <taxon>Eukaryota</taxon>
        <taxon>Rhodophyta</taxon>
        <taxon>Bangiophyceae</taxon>
        <taxon>Cyanidiales</taxon>
        <taxon>Cyanidiaceae</taxon>
        <taxon>Cyanidium</taxon>
    </lineage>
</organism>
<dbReference type="Proteomes" id="UP001301350">
    <property type="component" value="Unassembled WGS sequence"/>
</dbReference>
<evidence type="ECO:0008006" key="4">
    <source>
        <dbReference type="Google" id="ProtNLM"/>
    </source>
</evidence>
<dbReference type="AlphaFoldDB" id="A0AAV9IQ28"/>
<protein>
    <recommendedName>
        <fullName evidence="4">PSII 6.1 kDa protein</fullName>
    </recommendedName>
</protein>
<evidence type="ECO:0000313" key="2">
    <source>
        <dbReference type="EMBL" id="KAK4534362.1"/>
    </source>
</evidence>